<accession>A0A081PIN0</accession>
<name>A0A081PIN0_9SPHI</name>
<gene>
    <name evidence="1" type="ORF">N180_12870</name>
</gene>
<evidence type="ECO:0000313" key="1">
    <source>
        <dbReference type="EMBL" id="KEQ30553.1"/>
    </source>
</evidence>
<reference evidence="1 2" key="1">
    <citation type="journal article" date="1992" name="Int. J. Syst. Bacteriol.">
        <title>Sphingobacterium antarcticus sp. nov. a Psychrotrophic Bacterium from the Soils of Schirmacher Oasis, Antarctica.</title>
        <authorList>
            <person name="Shivaji S."/>
            <person name="Ray M.K."/>
            <person name="Rao N.S."/>
            <person name="Saiserr L."/>
            <person name="Jagannadham M.V."/>
            <person name="Kumar G.S."/>
            <person name="Reddy G."/>
            <person name="Bhargava P.M."/>
        </authorList>
    </citation>
    <scope>NUCLEOTIDE SEQUENCE [LARGE SCALE GENOMIC DNA]</scope>
    <source>
        <strain evidence="1 2">4BY</strain>
    </source>
</reference>
<dbReference type="EMBL" id="JNFF01000034">
    <property type="protein sequence ID" value="KEQ30553.1"/>
    <property type="molecule type" value="Genomic_DNA"/>
</dbReference>
<sequence>MEEVSLHIDQLNYGYGLIDKVYSLRNQLVIVEQDIIGLFNLNYPMIQDLMFLCRHNFPDSCAFLINDLEQQSLIEQGYGLSTNSCRVYTEEGAILIGILINSEKADQISNSIIQIFASLREMSI</sequence>
<evidence type="ECO:0000313" key="2">
    <source>
        <dbReference type="Proteomes" id="UP000028007"/>
    </source>
</evidence>
<organism evidence="1 2">
    <name type="scientific">Pedobacter antarcticus 4BY</name>
    <dbReference type="NCBI Taxonomy" id="1358423"/>
    <lineage>
        <taxon>Bacteria</taxon>
        <taxon>Pseudomonadati</taxon>
        <taxon>Bacteroidota</taxon>
        <taxon>Sphingobacteriia</taxon>
        <taxon>Sphingobacteriales</taxon>
        <taxon>Sphingobacteriaceae</taxon>
        <taxon>Pedobacter</taxon>
    </lineage>
</organism>
<comment type="caution">
    <text evidence="1">The sequence shown here is derived from an EMBL/GenBank/DDBJ whole genome shotgun (WGS) entry which is preliminary data.</text>
</comment>
<proteinExistence type="predicted"/>
<keyword evidence="2" id="KW-1185">Reference proteome</keyword>
<dbReference type="AlphaFoldDB" id="A0A081PIN0"/>
<dbReference type="RefSeq" id="WP_037439523.1">
    <property type="nucleotide sequence ID" value="NZ_JNFF01000034.1"/>
</dbReference>
<dbReference type="Proteomes" id="UP000028007">
    <property type="component" value="Unassembled WGS sequence"/>
</dbReference>
<protein>
    <submittedName>
        <fullName evidence="1">Uncharacterized protein</fullName>
    </submittedName>
</protein>